<gene>
    <name evidence="1" type="ORF">AB852_25940</name>
</gene>
<evidence type="ECO:0000313" key="1">
    <source>
        <dbReference type="EMBL" id="OKH92349.1"/>
    </source>
</evidence>
<accession>A0A1Q4V3N1</accession>
<dbReference type="EMBL" id="LFBV01000007">
    <property type="protein sequence ID" value="OKH92349.1"/>
    <property type="molecule type" value="Genomic_DNA"/>
</dbReference>
<reference evidence="1 2" key="1">
    <citation type="submission" date="2015-06" db="EMBL/GenBank/DDBJ databases">
        <title>Cloning and characterization of the uncialamcin biosynthetic gene cluster.</title>
        <authorList>
            <person name="Yan X."/>
            <person name="Huang T."/>
            <person name="Ge H."/>
            <person name="Shen B."/>
        </authorList>
    </citation>
    <scope>NUCLEOTIDE SEQUENCE [LARGE SCALE GENOMIC DNA]</scope>
    <source>
        <strain evidence="1 2">DCA2648</strain>
    </source>
</reference>
<name>A0A1Q4V3N1_9ACTN</name>
<dbReference type="Proteomes" id="UP000186455">
    <property type="component" value="Unassembled WGS sequence"/>
</dbReference>
<sequence>MTEAGAEAYLLVWMYERGMAGDGDLAGTDDIPEEWRRAARFRLQRDLNELVRQSQLERVFVLRKGHLYRLTHAGQLEARRLLHLRRDPEGRQQHARNGLMSVASRASYSPTIELEAFLTTPEAVMLSEHLSPDEVRAAALYLAEQGLATVHEGDAQHPLQALLTLTQVGIQCAESPLSVKDFLMQNGHHPTYTTNIHGGTAQVGSGNTQNNTFGFDPAQFADFARQVLTAATRVDTTDELRAQIVRDAAFLEEESTRPAPEPGRVRRALEGLTDTLVRHSTDGLAQYLYEAGRNLLS</sequence>
<protein>
    <submittedName>
        <fullName evidence="1">Uncharacterized protein</fullName>
    </submittedName>
</protein>
<dbReference type="AlphaFoldDB" id="A0A1Q4V3N1"/>
<organism evidence="1 2">
    <name type="scientific">Streptomyces uncialis</name>
    <dbReference type="NCBI Taxonomy" id="1048205"/>
    <lineage>
        <taxon>Bacteria</taxon>
        <taxon>Bacillati</taxon>
        <taxon>Actinomycetota</taxon>
        <taxon>Actinomycetes</taxon>
        <taxon>Kitasatosporales</taxon>
        <taxon>Streptomycetaceae</taxon>
        <taxon>Streptomyces</taxon>
    </lineage>
</organism>
<evidence type="ECO:0000313" key="2">
    <source>
        <dbReference type="Proteomes" id="UP000186455"/>
    </source>
</evidence>
<comment type="caution">
    <text evidence="1">The sequence shown here is derived from an EMBL/GenBank/DDBJ whole genome shotgun (WGS) entry which is preliminary data.</text>
</comment>
<proteinExistence type="predicted"/>
<keyword evidence="2" id="KW-1185">Reference proteome</keyword>
<dbReference type="RefSeq" id="WP_073792680.1">
    <property type="nucleotide sequence ID" value="NZ_LFBV01000007.1"/>
</dbReference>